<evidence type="ECO:0000313" key="2">
    <source>
        <dbReference type="Proteomes" id="UP001187192"/>
    </source>
</evidence>
<sequence length="136" mass="15745">MMKKEWEQPFQALITKVTVPKSTVNQMNERMTYLFDLVSKLSDEFHESHRNLEQVVGLAKTNWQTVQVHLERLNQAPITLWAEMKCKLNQFIKGLHVHINGKLAYSFIKDNEAAQSNAQIECFSCHVKDQIASQCP</sequence>
<gene>
    <name evidence="1" type="ORF">TIFTF001_012875</name>
</gene>
<name>A0AA87ZWQ8_FICCA</name>
<organism evidence="1 2">
    <name type="scientific">Ficus carica</name>
    <name type="common">Common fig</name>
    <dbReference type="NCBI Taxonomy" id="3494"/>
    <lineage>
        <taxon>Eukaryota</taxon>
        <taxon>Viridiplantae</taxon>
        <taxon>Streptophyta</taxon>
        <taxon>Embryophyta</taxon>
        <taxon>Tracheophyta</taxon>
        <taxon>Spermatophyta</taxon>
        <taxon>Magnoliopsida</taxon>
        <taxon>eudicotyledons</taxon>
        <taxon>Gunneridae</taxon>
        <taxon>Pentapetalae</taxon>
        <taxon>rosids</taxon>
        <taxon>fabids</taxon>
        <taxon>Rosales</taxon>
        <taxon>Moraceae</taxon>
        <taxon>Ficeae</taxon>
        <taxon>Ficus</taxon>
    </lineage>
</organism>
<comment type="caution">
    <text evidence="1">The sequence shown here is derived from an EMBL/GenBank/DDBJ whole genome shotgun (WGS) entry which is preliminary data.</text>
</comment>
<reference evidence="1" key="1">
    <citation type="submission" date="2023-07" db="EMBL/GenBank/DDBJ databases">
        <title>draft genome sequence of fig (Ficus carica).</title>
        <authorList>
            <person name="Takahashi T."/>
            <person name="Nishimura K."/>
        </authorList>
    </citation>
    <scope>NUCLEOTIDE SEQUENCE</scope>
</reference>
<feature type="non-terminal residue" evidence="1">
    <location>
        <position position="136"/>
    </location>
</feature>
<protein>
    <submittedName>
        <fullName evidence="1">Uncharacterized protein</fullName>
    </submittedName>
</protein>
<evidence type="ECO:0000313" key="1">
    <source>
        <dbReference type="EMBL" id="GMN43683.1"/>
    </source>
</evidence>
<accession>A0AA87ZWQ8</accession>
<dbReference type="Proteomes" id="UP001187192">
    <property type="component" value="Unassembled WGS sequence"/>
</dbReference>
<keyword evidence="2" id="KW-1185">Reference proteome</keyword>
<dbReference type="EMBL" id="BTGU01000017">
    <property type="protein sequence ID" value="GMN43683.1"/>
    <property type="molecule type" value="Genomic_DNA"/>
</dbReference>
<dbReference type="AlphaFoldDB" id="A0AA87ZWQ8"/>
<proteinExistence type="predicted"/>